<evidence type="ECO:0000313" key="2">
    <source>
        <dbReference type="Proteomes" id="UP000046395"/>
    </source>
</evidence>
<dbReference type="Proteomes" id="UP000046395">
    <property type="component" value="Unassembled WGS sequence"/>
</dbReference>
<keyword evidence="2" id="KW-1185">Reference proteome</keyword>
<dbReference type="WBParaSite" id="TMUE_1000003213.1">
    <property type="protein sequence ID" value="TMUE_1000003213.1"/>
    <property type="gene ID" value="WBGene00298647"/>
</dbReference>
<accession>A0A5S6Q7Q1</accession>
<feature type="region of interest" description="Disordered" evidence="1">
    <location>
        <begin position="130"/>
        <end position="159"/>
    </location>
</feature>
<evidence type="ECO:0000256" key="1">
    <source>
        <dbReference type="SAM" id="MobiDB-lite"/>
    </source>
</evidence>
<name>A0A5S6Q7Q1_TRIMR</name>
<protein>
    <submittedName>
        <fullName evidence="3">Uncharacterized protein</fullName>
    </submittedName>
</protein>
<organism evidence="2 3">
    <name type="scientific">Trichuris muris</name>
    <name type="common">Mouse whipworm</name>
    <dbReference type="NCBI Taxonomy" id="70415"/>
    <lineage>
        <taxon>Eukaryota</taxon>
        <taxon>Metazoa</taxon>
        <taxon>Ecdysozoa</taxon>
        <taxon>Nematoda</taxon>
        <taxon>Enoplea</taxon>
        <taxon>Dorylaimia</taxon>
        <taxon>Trichinellida</taxon>
        <taxon>Trichuridae</taxon>
        <taxon>Trichuris</taxon>
    </lineage>
</organism>
<evidence type="ECO:0000313" key="3">
    <source>
        <dbReference type="WBParaSite" id="TMUE_1000003213.1"/>
    </source>
</evidence>
<sequence>MLSAKYRYTLTGCRIRLAEVVLDSCVHADFVSAGCKMNAEITCRLIYKIYLKLRIAYRSRGHTCVPAWLRSSAQSLDNLEMPFGEHASVNPTQWLPNSLNLNTMDFCVCPVLGKEATSARPETIKTLKPRPRKAGAKFPAKHATVSSPQFPETAAPLDNGGKESILNGDSKFRSLVCRAFQKIVGKIMHAEQSIADPANSPIWHPDAQPMGTKCTTNAALGCVITHLPCARR</sequence>
<reference evidence="3" key="1">
    <citation type="submission" date="2019-12" db="UniProtKB">
        <authorList>
            <consortium name="WormBaseParasite"/>
        </authorList>
    </citation>
    <scope>IDENTIFICATION</scope>
</reference>
<proteinExistence type="predicted"/>
<dbReference type="AlphaFoldDB" id="A0A5S6Q7Q1"/>